<evidence type="ECO:0000256" key="3">
    <source>
        <dbReference type="PROSITE-ProRule" id="PRU00023"/>
    </source>
</evidence>
<dbReference type="AlphaFoldDB" id="C4JGL4"/>
<evidence type="ECO:0000313" key="5">
    <source>
        <dbReference type="EMBL" id="EEP77677.1"/>
    </source>
</evidence>
<feature type="repeat" description="ANK" evidence="3">
    <location>
        <begin position="1019"/>
        <end position="1051"/>
    </location>
</feature>
<dbReference type="Proteomes" id="UP000002058">
    <property type="component" value="Unassembled WGS sequence"/>
</dbReference>
<dbReference type="Pfam" id="PF00023">
    <property type="entry name" value="Ank"/>
    <property type="match status" value="1"/>
</dbReference>
<dbReference type="InParanoid" id="C4JGL4"/>
<dbReference type="Pfam" id="PF12796">
    <property type="entry name" value="Ank_2"/>
    <property type="match status" value="2"/>
</dbReference>
<evidence type="ECO:0000256" key="4">
    <source>
        <dbReference type="SAM" id="MobiDB-lite"/>
    </source>
</evidence>
<keyword evidence="6" id="KW-1185">Reference proteome</keyword>
<dbReference type="RefSeq" id="XP_002543010.1">
    <property type="nucleotide sequence ID" value="XM_002542964.1"/>
</dbReference>
<dbReference type="SMART" id="SM00248">
    <property type="entry name" value="ANK"/>
    <property type="match status" value="7"/>
</dbReference>
<feature type="repeat" description="ANK" evidence="3">
    <location>
        <begin position="1090"/>
        <end position="1122"/>
    </location>
</feature>
<feature type="region of interest" description="Disordered" evidence="4">
    <location>
        <begin position="211"/>
        <end position="231"/>
    </location>
</feature>
<sequence length="1136" mass="125373">MGEDSSLPIYWSTCQEKLQKNRLWQISTNLHVLLASIITASYIPVVSAANQSGDDFSNNLFSDLAPILTLFGEHVAKQFMAGSLGWADNILFAMAPLGIITAIVGAIRIGGPAWLKAIIGRAREHIATAEVELTTSVSSDACELWNGKAVVRLSGEPKITELVYFPQLGDQPEKSWYSVAAAMEQGKLSVIEDRSAHWSISIAPKPQLQTRKVSESCGSSSTLKDEENVSNAQTKLYPHGQKTRSFPNISLNLSDRRNTVEPRAFAIFGFLLQSQVRAKRCGRPRLARETFASYGCSEGRTSMTKLRSYVRRGMAKAPRSQKLPHGRELDWLATRAASGKDQDRIWSTDPTDDDDSIWTEGCWKWGVIAVSDPMGHRFNPPTTAATRSDDVVRIRQRIGALIKWTTTTTDLATSLAGSIEAVMNSRFAPDKWKEKRELRWAVQGQDCGSIFLSLRYYNGRWIANAAEIDAVLSLWVYAAETEDKIVKQTAEKAASSELPDDWATAGGVDWLRSGHEALRPQCVRLLGHATPSYIRDLTWYLVDGTSDVVRAKELLSGDSPGLPEPKLASVKGMPNDDTQNRIVEIEGRRVVGFCLNDPWKKSKSRPAKRRFRLSPLPADIDTPAPIAASPAPVAEYLATVSDLPIEKLYARDLFSVFIWSVASGMDQLGGETRAHPQQTQPSGTDQLRSIQLWNSILAEVAYAVKVHGGGIFEGLNDIYLSIISPLSWHRKLPEPSCILDHAMRIAGGYEAVGHWSRATDVYVWLFRTCMASDNDDPITKKATAALYEFTHRVGNRIELWTRQCRNVKATKLLVEFKACMDKELTLADERVVSGLDAVFDLQKRSNVNSISIVYDGLPLYNMMFHWLSNDEWLASDAKTKVDIIGPTALHYSVIMEYADGVEKLLGHGNDPCTSDLVGWIPLHYAALIGVEDCVRHLLGKWDPQAQVKARSLCGWTPLHCAAWGGHASIAWALLQDGADIDLQGRDGMTALHCAAEKGHSSIAKLLIEVGATVDILDNCRSTPLHWAVYYGHEEVVQLLVKKRANTAALEANGMTPLHLAAVSNAQVDNVFEIIAHLGWNMKDLAISDRLGLTPLHLAAITGKMALVEHFISNGAEASLVDRQKATPLHWAAKKGR</sequence>
<evidence type="ECO:0000313" key="6">
    <source>
        <dbReference type="Proteomes" id="UP000002058"/>
    </source>
</evidence>
<dbReference type="eggNOG" id="KOG4177">
    <property type="taxonomic scope" value="Eukaryota"/>
</dbReference>
<feature type="repeat" description="ANK" evidence="3">
    <location>
        <begin position="953"/>
        <end position="985"/>
    </location>
</feature>
<dbReference type="PROSITE" id="PS50088">
    <property type="entry name" value="ANK_REPEAT"/>
    <property type="match status" value="4"/>
</dbReference>
<dbReference type="Gene3D" id="1.25.40.20">
    <property type="entry name" value="Ankyrin repeat-containing domain"/>
    <property type="match status" value="2"/>
</dbReference>
<dbReference type="SUPFAM" id="SSF48403">
    <property type="entry name" value="Ankyrin repeat"/>
    <property type="match status" value="1"/>
</dbReference>
<feature type="compositionally biased region" description="Polar residues" evidence="4">
    <location>
        <begin position="211"/>
        <end position="222"/>
    </location>
</feature>
<dbReference type="PANTHER" id="PTHR24126">
    <property type="entry name" value="ANKYRIN REPEAT, PH AND SEC7 DOMAIN CONTAINING PROTEIN SECG-RELATED"/>
    <property type="match status" value="1"/>
</dbReference>
<organism evidence="5 6">
    <name type="scientific">Uncinocarpus reesii (strain UAMH 1704)</name>
    <dbReference type="NCBI Taxonomy" id="336963"/>
    <lineage>
        <taxon>Eukaryota</taxon>
        <taxon>Fungi</taxon>
        <taxon>Dikarya</taxon>
        <taxon>Ascomycota</taxon>
        <taxon>Pezizomycotina</taxon>
        <taxon>Eurotiomycetes</taxon>
        <taxon>Eurotiomycetidae</taxon>
        <taxon>Onygenales</taxon>
        <taxon>Onygenaceae</taxon>
        <taxon>Uncinocarpus</taxon>
    </lineage>
</organism>
<feature type="repeat" description="ANK" evidence="3">
    <location>
        <begin position="986"/>
        <end position="1018"/>
    </location>
</feature>
<dbReference type="GeneID" id="8443214"/>
<gene>
    <name evidence="5" type="ORF">UREG_02526</name>
</gene>
<dbReference type="PRINTS" id="PR01415">
    <property type="entry name" value="ANKYRIN"/>
</dbReference>
<dbReference type="PROSITE" id="PS50297">
    <property type="entry name" value="ANK_REP_REGION"/>
    <property type="match status" value="4"/>
</dbReference>
<dbReference type="VEuPathDB" id="FungiDB:UREG_02526"/>
<dbReference type="OMA" id="LGVDYCR"/>
<proteinExistence type="predicted"/>
<dbReference type="EMBL" id="CH476615">
    <property type="protein sequence ID" value="EEP77677.1"/>
    <property type="molecule type" value="Genomic_DNA"/>
</dbReference>
<dbReference type="HOGENOM" id="CLU_001887_1_0_1"/>
<dbReference type="InterPro" id="IPR002110">
    <property type="entry name" value="Ankyrin_rpt"/>
</dbReference>
<dbReference type="OrthoDB" id="4195095at2759"/>
<dbReference type="KEGG" id="ure:UREG_02526"/>
<evidence type="ECO:0000256" key="1">
    <source>
        <dbReference type="ARBA" id="ARBA00022737"/>
    </source>
</evidence>
<keyword evidence="2 3" id="KW-0040">ANK repeat</keyword>
<protein>
    <submittedName>
        <fullName evidence="5">Uncharacterized protein</fullName>
    </submittedName>
</protein>
<reference evidence="6" key="1">
    <citation type="journal article" date="2009" name="Genome Res.">
        <title>Comparative genomic analyses of the human fungal pathogens Coccidioides and their relatives.</title>
        <authorList>
            <person name="Sharpton T.J."/>
            <person name="Stajich J.E."/>
            <person name="Rounsley S.D."/>
            <person name="Gardner M.J."/>
            <person name="Wortman J.R."/>
            <person name="Jordar V.S."/>
            <person name="Maiti R."/>
            <person name="Kodira C.D."/>
            <person name="Neafsey D.E."/>
            <person name="Zeng Q."/>
            <person name="Hung C.-Y."/>
            <person name="McMahan C."/>
            <person name="Muszewska A."/>
            <person name="Grynberg M."/>
            <person name="Mandel M.A."/>
            <person name="Kellner E.M."/>
            <person name="Barker B.M."/>
            <person name="Galgiani J.N."/>
            <person name="Orbach M.J."/>
            <person name="Kirkland T.N."/>
            <person name="Cole G.T."/>
            <person name="Henn M.R."/>
            <person name="Birren B.W."/>
            <person name="Taylor J.W."/>
        </authorList>
    </citation>
    <scope>NUCLEOTIDE SEQUENCE [LARGE SCALE GENOMIC DNA]</scope>
    <source>
        <strain evidence="6">UAMH 1704</strain>
    </source>
</reference>
<evidence type="ECO:0000256" key="2">
    <source>
        <dbReference type="ARBA" id="ARBA00023043"/>
    </source>
</evidence>
<keyword evidence="1" id="KW-0677">Repeat</keyword>
<name>C4JGL4_UNCRE</name>
<dbReference type="InterPro" id="IPR036770">
    <property type="entry name" value="Ankyrin_rpt-contain_sf"/>
</dbReference>
<accession>C4JGL4</accession>